<sequence length="384" mass="43581">MLRKVIYSVLILTVTFSSAFSQKNSKEDTVYTFPFHMESRLIVFEGKLNGKQANFVFDTGAALGLAGKSFADDGRIEVKGKRMTIRDSNNNTKKVRTGYTDVMNIGGMRITNPKVLVTEMPYLSCQNYYLLGSNVIKLINWVIDFDKMEISVSLKPFEVKEDYLALDVKYENYRPFTTVSFGGMKLSKVLIDTGYTRILDIDNGSNLVQTYLANKENMGRVNKNISLSTGAISQAMDETTVVLVDTLDLAGYEIYDIPIDFFETKSTKLGIGFFKAISHKTIINNSDSKYYLDLRSQSEFKDPFLLNLQYSKGEVIVSGKSLEDDQDFDQIEIGEEVVSINGQPTSRFSNECDFVEWYFTYDEKTMTIETKDGERFTFGKSKLK</sequence>
<accession>A0ABT7YHC9</accession>
<comment type="caution">
    <text evidence="2">The sequence shown here is derived from an EMBL/GenBank/DDBJ whole genome shotgun (WGS) entry which is preliminary data.</text>
</comment>
<dbReference type="Gene3D" id="2.40.70.10">
    <property type="entry name" value="Acid Proteases"/>
    <property type="match status" value="1"/>
</dbReference>
<name>A0ABT7YHC9_9BACT</name>
<dbReference type="InterPro" id="IPR021109">
    <property type="entry name" value="Peptidase_aspartic_dom_sf"/>
</dbReference>
<keyword evidence="1" id="KW-0732">Signal</keyword>
<protein>
    <submittedName>
        <fullName evidence="2">Retropepsin-like aspartic protease</fullName>
        <ecNumber evidence="2">3.4.23.-</ecNumber>
    </submittedName>
</protein>
<dbReference type="RefSeq" id="WP_290002961.1">
    <property type="nucleotide sequence ID" value="NZ_JAUEPH010000010.1"/>
</dbReference>
<evidence type="ECO:0000313" key="3">
    <source>
        <dbReference type="Proteomes" id="UP001171916"/>
    </source>
</evidence>
<organism evidence="2 3">
    <name type="scientific">Algoriphagus sediminis</name>
    <dbReference type="NCBI Taxonomy" id="3057113"/>
    <lineage>
        <taxon>Bacteria</taxon>
        <taxon>Pseudomonadati</taxon>
        <taxon>Bacteroidota</taxon>
        <taxon>Cytophagia</taxon>
        <taxon>Cytophagales</taxon>
        <taxon>Cyclobacteriaceae</taxon>
        <taxon>Algoriphagus</taxon>
    </lineage>
</organism>
<proteinExistence type="predicted"/>
<feature type="chain" id="PRO_5045880547" evidence="1">
    <location>
        <begin position="20"/>
        <end position="384"/>
    </location>
</feature>
<keyword evidence="2" id="KW-0378">Hydrolase</keyword>
<feature type="signal peptide" evidence="1">
    <location>
        <begin position="1"/>
        <end position="19"/>
    </location>
</feature>
<dbReference type="Proteomes" id="UP001171916">
    <property type="component" value="Unassembled WGS sequence"/>
</dbReference>
<dbReference type="EMBL" id="JAUEPH010000010">
    <property type="protein sequence ID" value="MDN3205915.1"/>
    <property type="molecule type" value="Genomic_DNA"/>
</dbReference>
<dbReference type="GO" id="GO:0016787">
    <property type="term" value="F:hydrolase activity"/>
    <property type="evidence" value="ECO:0007669"/>
    <property type="project" value="UniProtKB-KW"/>
</dbReference>
<dbReference type="EC" id="3.4.23.-" evidence="2"/>
<evidence type="ECO:0000256" key="1">
    <source>
        <dbReference type="SAM" id="SignalP"/>
    </source>
</evidence>
<keyword evidence="3" id="KW-1185">Reference proteome</keyword>
<gene>
    <name evidence="2" type="ORF">QVH07_17305</name>
</gene>
<evidence type="ECO:0000313" key="2">
    <source>
        <dbReference type="EMBL" id="MDN3205915.1"/>
    </source>
</evidence>
<dbReference type="Pfam" id="PF13650">
    <property type="entry name" value="Asp_protease_2"/>
    <property type="match status" value="1"/>
</dbReference>
<reference evidence="2" key="1">
    <citation type="submission" date="2023-06" db="EMBL/GenBank/DDBJ databases">
        <title>Robiginitalea aurantiacus sp. nov. and Algoriphagus sediminis sp. nov., isolated from coastal sediment.</title>
        <authorList>
            <person name="Zhou Z.Y."/>
            <person name="An J."/>
            <person name="Jia Y.W."/>
            <person name="Du Z.J."/>
        </authorList>
    </citation>
    <scope>NUCLEOTIDE SEQUENCE</scope>
    <source>
        <strain evidence="2">C2-7</strain>
    </source>
</reference>
<dbReference type="SUPFAM" id="SSF50630">
    <property type="entry name" value="Acid proteases"/>
    <property type="match status" value="1"/>
</dbReference>